<dbReference type="EMBL" id="ASPP01015957">
    <property type="protein sequence ID" value="ETO17805.1"/>
    <property type="molecule type" value="Genomic_DNA"/>
</dbReference>
<name>X6MXK4_RETFI</name>
<gene>
    <name evidence="1" type="ORF">RFI_19507</name>
</gene>
<accession>X6MXK4</accession>
<dbReference type="Proteomes" id="UP000023152">
    <property type="component" value="Unassembled WGS sequence"/>
</dbReference>
<comment type="caution">
    <text evidence="1">The sequence shown here is derived from an EMBL/GenBank/DDBJ whole genome shotgun (WGS) entry which is preliminary data.</text>
</comment>
<protein>
    <submittedName>
        <fullName evidence="1">Uncharacterized protein</fullName>
    </submittedName>
</protein>
<evidence type="ECO:0000313" key="1">
    <source>
        <dbReference type="EMBL" id="ETO17805.1"/>
    </source>
</evidence>
<proteinExistence type="predicted"/>
<keyword evidence="2" id="KW-1185">Reference proteome</keyword>
<sequence length="135" mass="15558">MEDEKNERKAMEKKETVLISKGYSTVETLLKCDKKIELDLSDEKWEDLRCETGDEMECTYTIDQNNTITVKKMKLPKLYSGKVCVSSKESTVEVVPFSTCSSEKREKVVLWKVGRDQGMKEQPREGDTVDFDCNL</sequence>
<dbReference type="AlphaFoldDB" id="X6MXK4"/>
<evidence type="ECO:0000313" key="2">
    <source>
        <dbReference type="Proteomes" id="UP000023152"/>
    </source>
</evidence>
<reference evidence="1 2" key="1">
    <citation type="journal article" date="2013" name="Curr. Biol.">
        <title>The Genome of the Foraminiferan Reticulomyxa filosa.</title>
        <authorList>
            <person name="Glockner G."/>
            <person name="Hulsmann N."/>
            <person name="Schleicher M."/>
            <person name="Noegel A.A."/>
            <person name="Eichinger L."/>
            <person name="Gallinger C."/>
            <person name="Pawlowski J."/>
            <person name="Sierra R."/>
            <person name="Euteneuer U."/>
            <person name="Pillet L."/>
            <person name="Moustafa A."/>
            <person name="Platzer M."/>
            <person name="Groth M."/>
            <person name="Szafranski K."/>
            <person name="Schliwa M."/>
        </authorList>
    </citation>
    <scope>NUCLEOTIDE SEQUENCE [LARGE SCALE GENOMIC DNA]</scope>
</reference>
<organism evidence="1 2">
    <name type="scientific">Reticulomyxa filosa</name>
    <dbReference type="NCBI Taxonomy" id="46433"/>
    <lineage>
        <taxon>Eukaryota</taxon>
        <taxon>Sar</taxon>
        <taxon>Rhizaria</taxon>
        <taxon>Retaria</taxon>
        <taxon>Foraminifera</taxon>
        <taxon>Monothalamids</taxon>
        <taxon>Reticulomyxidae</taxon>
        <taxon>Reticulomyxa</taxon>
    </lineage>
</organism>